<evidence type="ECO:0000256" key="3">
    <source>
        <dbReference type="ARBA" id="ARBA00022989"/>
    </source>
</evidence>
<dbReference type="InterPro" id="IPR007452">
    <property type="entry name" value="TamB_C"/>
</dbReference>
<feature type="domain" description="Translocation and assembly module TamB C-terminal" evidence="6">
    <location>
        <begin position="481"/>
        <end position="834"/>
    </location>
</feature>
<comment type="caution">
    <text evidence="7">The sequence shown here is derived from an EMBL/GenBank/DDBJ whole genome shotgun (WGS) entry which is preliminary data.</text>
</comment>
<evidence type="ECO:0000256" key="2">
    <source>
        <dbReference type="ARBA" id="ARBA00022692"/>
    </source>
</evidence>
<evidence type="ECO:0000256" key="4">
    <source>
        <dbReference type="ARBA" id="ARBA00023136"/>
    </source>
</evidence>
<evidence type="ECO:0000256" key="5">
    <source>
        <dbReference type="SAM" id="Phobius"/>
    </source>
</evidence>
<sequence>MIKLITKIVYIILLLLLGLMCLVTFLVSTTPGLYTTIKLSQLFIPGTFKVHHLKGRLIDKFSADELEYEYQDTKVKITGFKLSWTFKTLLQHQLQIDSLKAKKIEIVGSELKLEQVKAKIGLTREQLKIESLQCDALSHHVDSQLRIETQAPHTLLGIIKLNSNSKNQSLPKGTINIGGDLEQLHWTGDISGPAQLSLHGSIKNQTELDQIIKWRHFNWQDEQGKGLSSPEGRVKISGKLPHLNIQLATKINSPQQDNWQITSAIEGTIPWQWDFTINASQAFDTKSRREGLYTQLALKGAIKEKDTGSFTLTIAPGHYQLPEDSILSSLQFMGGTLKGTLSPKQFAGKGSLTIDKDTKIKLDFNLPEFNPAQGISGNQVVSAELSLLFNSFDFLKNLSPEISNPKGQLVASLKTSGTLSKPRIESQVHLSKASVSFPQLGLALNDIDLTVIGKKKHWETTGSISSGSKKLLIKGRGPLDAAINGNLSVEGNDFPLINTKEYQINISPQLKLDFTPEHLNISGSVLVPFAQIKPQSFSNSITVPDDVVFKSKKKVDEPSPSLFNTSMDIQVVMGENVEINAKGLHAILTGAVNLKQLPKGPVNANGELNVQKGEYKAYGQDLAIAQGELIFTGGRLDNPGINLRAEKKIDTSTGTLTSSNQLFDFNSNNLQNANIRGNIIVGVEVSGRLTNPKIQLFSNPAILSQADILSMLVLGRPASQANKAGGQLLLAAISSMNLGSGTNGTQLLEQLKENLGFDFNVQSSSNYNLVTNQVSDSTALVVGKSLSKRIYLSYNVGLSQADPNVLTLKYLLNKFLSIQVSSSDTGNGIDFLYTSSK</sequence>
<proteinExistence type="predicted"/>
<dbReference type="RefSeq" id="WP_018575936.1">
    <property type="nucleotide sequence ID" value="NZ_KB892381.1"/>
</dbReference>
<dbReference type="Pfam" id="PF04357">
    <property type="entry name" value="TamB"/>
    <property type="match status" value="1"/>
</dbReference>
<keyword evidence="2 5" id="KW-0812">Transmembrane</keyword>
<name>A0A0W0Z7G0_9GAMM</name>
<dbReference type="AlphaFoldDB" id="A0A0W0Z7G0"/>
<accession>A0A0W0Z7G0</accession>
<dbReference type="OrthoDB" id="5555605at2"/>
<keyword evidence="8" id="KW-1185">Reference proteome</keyword>
<evidence type="ECO:0000256" key="1">
    <source>
        <dbReference type="ARBA" id="ARBA00004167"/>
    </source>
</evidence>
<dbReference type="GO" id="GO:0009306">
    <property type="term" value="P:protein secretion"/>
    <property type="evidence" value="ECO:0007669"/>
    <property type="project" value="InterPro"/>
</dbReference>
<organism evidence="7 8">
    <name type="scientific">Legionella shakespearei DSM 23087</name>
    <dbReference type="NCBI Taxonomy" id="1122169"/>
    <lineage>
        <taxon>Bacteria</taxon>
        <taxon>Pseudomonadati</taxon>
        <taxon>Pseudomonadota</taxon>
        <taxon>Gammaproteobacteria</taxon>
        <taxon>Legionellales</taxon>
        <taxon>Legionellaceae</taxon>
        <taxon>Legionella</taxon>
    </lineage>
</organism>
<dbReference type="PANTHER" id="PTHR36985">
    <property type="entry name" value="TRANSLOCATION AND ASSEMBLY MODULE SUBUNIT TAMB"/>
    <property type="match status" value="1"/>
</dbReference>
<evidence type="ECO:0000259" key="6">
    <source>
        <dbReference type="Pfam" id="PF04357"/>
    </source>
</evidence>
<reference evidence="7 8" key="1">
    <citation type="submission" date="2015-11" db="EMBL/GenBank/DDBJ databases">
        <title>Genomic analysis of 38 Legionella species identifies large and diverse effector repertoires.</title>
        <authorList>
            <person name="Burstein D."/>
            <person name="Amaro F."/>
            <person name="Zusman T."/>
            <person name="Lifshitz Z."/>
            <person name="Cohen O."/>
            <person name="Gilbert J.A."/>
            <person name="Pupko T."/>
            <person name="Shuman H.A."/>
            <person name="Segal G."/>
        </authorList>
    </citation>
    <scope>NUCLEOTIDE SEQUENCE [LARGE SCALE GENOMIC DNA]</scope>
    <source>
        <strain evidence="7 8">ATCC 49655</strain>
    </source>
</reference>
<keyword evidence="4 5" id="KW-0472">Membrane</keyword>
<dbReference type="GO" id="GO:0097347">
    <property type="term" value="C:TAM protein secretion complex"/>
    <property type="evidence" value="ECO:0007669"/>
    <property type="project" value="TreeGrafter"/>
</dbReference>
<keyword evidence="3 5" id="KW-1133">Transmembrane helix</keyword>
<comment type="subcellular location">
    <subcellularLocation>
        <location evidence="1">Membrane</location>
        <topology evidence="1">Single-pass membrane protein</topology>
    </subcellularLocation>
</comment>
<evidence type="ECO:0000313" key="8">
    <source>
        <dbReference type="Proteomes" id="UP000054600"/>
    </source>
</evidence>
<dbReference type="EMBL" id="LNYW01000016">
    <property type="protein sequence ID" value="KTD65045.1"/>
    <property type="molecule type" value="Genomic_DNA"/>
</dbReference>
<dbReference type="PANTHER" id="PTHR36985:SF1">
    <property type="entry name" value="TRANSLOCATION AND ASSEMBLY MODULE SUBUNIT TAMB"/>
    <property type="match status" value="1"/>
</dbReference>
<dbReference type="PATRIC" id="fig|1122169.6.peg.470"/>
<protein>
    <submittedName>
        <fullName evidence="7">Periplasmic protein</fullName>
    </submittedName>
</protein>
<gene>
    <name evidence="7" type="ORF">Lsha_0414</name>
</gene>
<dbReference type="GO" id="GO:0005886">
    <property type="term" value="C:plasma membrane"/>
    <property type="evidence" value="ECO:0007669"/>
    <property type="project" value="InterPro"/>
</dbReference>
<dbReference type="eggNOG" id="COG2911">
    <property type="taxonomic scope" value="Bacteria"/>
</dbReference>
<dbReference type="Proteomes" id="UP000054600">
    <property type="component" value="Unassembled WGS sequence"/>
</dbReference>
<dbReference type="STRING" id="1122169.Lsha_0414"/>
<feature type="transmembrane region" description="Helical" evidence="5">
    <location>
        <begin position="7"/>
        <end position="27"/>
    </location>
</feature>
<evidence type="ECO:0000313" key="7">
    <source>
        <dbReference type="EMBL" id="KTD65045.1"/>
    </source>
</evidence>